<name>A0ABY3RP04_9MICO</name>
<dbReference type="EMBL" id="CP082781">
    <property type="protein sequence ID" value="UGS25713.1"/>
    <property type="molecule type" value="Genomic_DNA"/>
</dbReference>
<evidence type="ECO:0000256" key="1">
    <source>
        <dbReference type="SAM" id="Phobius"/>
    </source>
</evidence>
<evidence type="ECO:0000313" key="2">
    <source>
        <dbReference type="EMBL" id="UGS25713.1"/>
    </source>
</evidence>
<gene>
    <name evidence="2" type="ORF">K8F61_13715</name>
</gene>
<protein>
    <submittedName>
        <fullName evidence="2">Uncharacterized protein</fullName>
    </submittedName>
</protein>
<reference evidence="2 3" key="1">
    <citation type="submission" date="2023-01" db="EMBL/GenBank/DDBJ databases">
        <title>Characterization of estradiol degrading bacteria Microbacterium sp. MZT7 and reveal degrading genes through genome analysis.</title>
        <authorList>
            <person name="Hao P."/>
            <person name="Gao Y."/>
        </authorList>
    </citation>
    <scope>NUCLEOTIDE SEQUENCE [LARGE SCALE GENOMIC DNA]</scope>
    <source>
        <strain evidence="2 3">MZT7</strain>
    </source>
</reference>
<evidence type="ECO:0000313" key="3">
    <source>
        <dbReference type="Proteomes" id="UP001199642"/>
    </source>
</evidence>
<dbReference type="Proteomes" id="UP001199642">
    <property type="component" value="Chromosome"/>
</dbReference>
<sequence>MTGPTDYSTQARVQRINEDFARRRSRFFLGFAIVEGLLLAAAVVVVYVLEVVDPDQGFWIIAAVAALGGMVMAGWIVSSTRAQQQAIRDVGGTIGPPAA</sequence>
<feature type="transmembrane region" description="Helical" evidence="1">
    <location>
        <begin position="58"/>
        <end position="78"/>
    </location>
</feature>
<dbReference type="RefSeq" id="WP_067249152.1">
    <property type="nucleotide sequence ID" value="NZ_CP082781.1"/>
</dbReference>
<organism evidence="2 3">
    <name type="scientific">Microbacterium resistens</name>
    <dbReference type="NCBI Taxonomy" id="156977"/>
    <lineage>
        <taxon>Bacteria</taxon>
        <taxon>Bacillati</taxon>
        <taxon>Actinomycetota</taxon>
        <taxon>Actinomycetes</taxon>
        <taxon>Micrococcales</taxon>
        <taxon>Microbacteriaceae</taxon>
        <taxon>Microbacterium</taxon>
    </lineage>
</organism>
<feature type="transmembrane region" description="Helical" evidence="1">
    <location>
        <begin position="27"/>
        <end position="52"/>
    </location>
</feature>
<keyword evidence="3" id="KW-1185">Reference proteome</keyword>
<keyword evidence="1" id="KW-0472">Membrane</keyword>
<accession>A0ABY3RP04</accession>
<keyword evidence="1" id="KW-1133">Transmembrane helix</keyword>
<proteinExistence type="predicted"/>
<keyword evidence="1" id="KW-0812">Transmembrane</keyword>